<dbReference type="GO" id="GO:0016491">
    <property type="term" value="F:oxidoreductase activity"/>
    <property type="evidence" value="ECO:0007669"/>
    <property type="project" value="InterPro"/>
</dbReference>
<dbReference type="RefSeq" id="WP_161823895.1">
    <property type="nucleotide sequence ID" value="NZ_WVIC01000003.1"/>
</dbReference>
<dbReference type="PRINTS" id="PR00187">
    <property type="entry name" value="HAEMOCYANIN"/>
</dbReference>
<keyword evidence="8" id="KW-1185">Reference proteome</keyword>
<name>A0A8K2ABZ3_9CYAN</name>
<dbReference type="GO" id="GO:0046872">
    <property type="term" value="F:metal ion binding"/>
    <property type="evidence" value="ECO:0007669"/>
    <property type="project" value="UniProtKB-KW"/>
</dbReference>
<dbReference type="SUPFAM" id="SSF81296">
    <property type="entry name" value="E set domains"/>
    <property type="match status" value="1"/>
</dbReference>
<dbReference type="SUPFAM" id="SSF48056">
    <property type="entry name" value="Di-copper centre-containing domain"/>
    <property type="match status" value="1"/>
</dbReference>
<evidence type="ECO:0000313" key="7">
    <source>
        <dbReference type="EMBL" id="NCJ05429.1"/>
    </source>
</evidence>
<keyword evidence="2" id="KW-0964">Secreted</keyword>
<protein>
    <recommendedName>
        <fullName evidence="6">Tyrosinase copper-binding domain-containing protein</fullName>
    </recommendedName>
</protein>
<feature type="domain" description="Tyrosinase copper-binding" evidence="6">
    <location>
        <begin position="361"/>
        <end position="372"/>
    </location>
</feature>
<dbReference type="InterPro" id="IPR014756">
    <property type="entry name" value="Ig_E-set"/>
</dbReference>
<evidence type="ECO:0000256" key="5">
    <source>
        <dbReference type="SAM" id="MobiDB-lite"/>
    </source>
</evidence>
<evidence type="ECO:0000256" key="4">
    <source>
        <dbReference type="ARBA" id="ARBA00023157"/>
    </source>
</evidence>
<dbReference type="Gene3D" id="1.10.1280.10">
    <property type="entry name" value="Di-copper center containing domain from catechol oxidase"/>
    <property type="match status" value="1"/>
</dbReference>
<dbReference type="PROSITE" id="PS00210">
    <property type="entry name" value="HEMOCYANIN_2"/>
    <property type="match status" value="1"/>
</dbReference>
<evidence type="ECO:0000256" key="2">
    <source>
        <dbReference type="ARBA" id="ARBA00022525"/>
    </source>
</evidence>
<dbReference type="Pfam" id="PF00372">
    <property type="entry name" value="Hemocyanin_M"/>
    <property type="match status" value="1"/>
</dbReference>
<dbReference type="EMBL" id="WVIC01000003">
    <property type="protein sequence ID" value="NCJ05429.1"/>
    <property type="molecule type" value="Genomic_DNA"/>
</dbReference>
<sequence>MTELNNVQARVNRLFGNLPVQTSSTAPRAATRETAEPTEAKPLFFSEFIDEHRQEAIHLAERFMQIADATPGPDGLDAVVNQAAIAKGQRPGGLVEHALMLFILHHPEGRKLRIPSLLTRSPGQVFATTALRLGTAEPDQVYARSIQSSSTPPEHRLDWFREDPLANEHHEHWHVVYPTQGIPGTEPLRLKDRHGELFLYMHQQMLARYDAERIALGLDLVVPFGDYHEPIAEGYDPGGLFTPDGNEGFTDYAVRPAGTALRNLPPAILGSAYPVREHELRRDRTLEAVDSGYFRNGNQFVEVPQDYRGSDLLGKTNEPTIASVSRRFYGNHHGLGHILIAFALSNDRPGVMANTATAIRDPIFWRWHRHIDDIGFRHQERLTPNDYSDRPPVSMRKNGTESIDLILCRLEDVGAIGDLASEGADIGQHAFGNANGNTNWGNDFTSGVSTFTYKGTQHQLATVAELTTEMKLGKFTLSNDQSVGFSYLSHVPYGYFLRLKNDVNEDKQITVRLFLAPTTVVNVDANAGQIDDPSTDEYINNRRLWIEMDKFQYDLKAGEETVVFRQDHESSVIRRPVVDPGDVRDIDPGNDPDDAYCECGWPYHLVLPRGTASGMYFRLFAIITDGALDVVPKPEQCGSMSFCGVREEYPDKRPMGYPFDRPFPRNLDFQQIFADLPNACSRRVLIRCVNL</sequence>
<dbReference type="Gene3D" id="2.60.40.1520">
    <property type="entry name" value="Hemocyanin, C-terminal domain"/>
    <property type="match status" value="1"/>
</dbReference>
<comment type="subcellular location">
    <subcellularLocation>
        <location evidence="1">Secreted</location>
    </subcellularLocation>
</comment>
<dbReference type="InterPro" id="IPR037020">
    <property type="entry name" value="Hemocyanin_C_sf"/>
</dbReference>
<dbReference type="PANTHER" id="PTHR11511">
    <property type="entry name" value="LARVAL STORAGE PROTEIN/PHENOLOXIDASE"/>
    <property type="match status" value="1"/>
</dbReference>
<evidence type="ECO:0000259" key="6">
    <source>
        <dbReference type="PROSITE" id="PS00498"/>
    </source>
</evidence>
<evidence type="ECO:0000313" key="8">
    <source>
        <dbReference type="Proteomes" id="UP000607397"/>
    </source>
</evidence>
<dbReference type="AlphaFoldDB" id="A0A8K2ABZ3"/>
<comment type="caution">
    <text evidence="7">The sequence shown here is derived from an EMBL/GenBank/DDBJ whole genome shotgun (WGS) entry which is preliminary data.</text>
</comment>
<dbReference type="InterPro" id="IPR002227">
    <property type="entry name" value="Tyrosinase_Cu-bd"/>
</dbReference>
<accession>A0A8K2ABZ3</accession>
<dbReference type="Pfam" id="PF03723">
    <property type="entry name" value="Hemocyanin_C"/>
    <property type="match status" value="1"/>
</dbReference>
<dbReference type="Proteomes" id="UP000607397">
    <property type="component" value="Unassembled WGS sequence"/>
</dbReference>
<dbReference type="PANTHER" id="PTHR11511:SF4">
    <property type="entry name" value="PHENOLOXIDASE 2-RELATED"/>
    <property type="match status" value="1"/>
</dbReference>
<dbReference type="InterPro" id="IPR013788">
    <property type="entry name" value="Hemocyanin/hexamerin"/>
</dbReference>
<proteinExistence type="predicted"/>
<evidence type="ECO:0000256" key="3">
    <source>
        <dbReference type="ARBA" id="ARBA00022723"/>
    </source>
</evidence>
<dbReference type="PROSITE" id="PS00498">
    <property type="entry name" value="TYROSINASE_2"/>
    <property type="match status" value="1"/>
</dbReference>
<gene>
    <name evidence="7" type="ORF">GS597_02650</name>
</gene>
<dbReference type="InterPro" id="IPR005203">
    <property type="entry name" value="Hemocyanin_C"/>
</dbReference>
<dbReference type="InterPro" id="IPR008922">
    <property type="entry name" value="Di-copper_centre_dom_sf"/>
</dbReference>
<keyword evidence="4" id="KW-1015">Disulfide bond</keyword>
<feature type="region of interest" description="Disordered" evidence="5">
    <location>
        <begin position="18"/>
        <end position="37"/>
    </location>
</feature>
<evidence type="ECO:0000256" key="1">
    <source>
        <dbReference type="ARBA" id="ARBA00004613"/>
    </source>
</evidence>
<reference evidence="7" key="1">
    <citation type="submission" date="2019-12" db="EMBL/GenBank/DDBJ databases">
        <title>High-Quality draft genome sequences of three cyanobacteria isolated from the limestone walls of the Old Cathedral of Coimbra.</title>
        <authorList>
            <person name="Tiago I."/>
            <person name="Soares F."/>
            <person name="Portugal A."/>
        </authorList>
    </citation>
    <scope>NUCLEOTIDE SEQUENCE [LARGE SCALE GENOMIC DNA]</scope>
    <source>
        <strain evidence="7">C</strain>
    </source>
</reference>
<dbReference type="InterPro" id="IPR000896">
    <property type="entry name" value="Hemocyanin/hexamerin_mid_dom"/>
</dbReference>
<dbReference type="GO" id="GO:0005576">
    <property type="term" value="C:extracellular region"/>
    <property type="evidence" value="ECO:0007669"/>
    <property type="project" value="UniProtKB-SubCell"/>
</dbReference>
<keyword evidence="3" id="KW-0479">Metal-binding</keyword>
<organism evidence="7 8">
    <name type="scientific">Petrachloros mirabilis ULC683</name>
    <dbReference type="NCBI Taxonomy" id="2781853"/>
    <lineage>
        <taxon>Bacteria</taxon>
        <taxon>Bacillati</taxon>
        <taxon>Cyanobacteriota</taxon>
        <taxon>Cyanophyceae</taxon>
        <taxon>Synechococcales</taxon>
        <taxon>Petrachlorosaceae</taxon>
        <taxon>Petrachloros</taxon>
        <taxon>Petrachloros mirabilis</taxon>
    </lineage>
</organism>